<dbReference type="SUPFAM" id="SSF51735">
    <property type="entry name" value="NAD(P)-binding Rossmann-fold domains"/>
    <property type="match status" value="1"/>
</dbReference>
<dbReference type="Gene3D" id="1.10.287.70">
    <property type="match status" value="1"/>
</dbReference>
<dbReference type="Proteomes" id="UP000076404">
    <property type="component" value="Chromosome"/>
</dbReference>
<organism evidence="4 5">
    <name type="scientific">Gemmatimonas phototrophica</name>
    <dbReference type="NCBI Taxonomy" id="1379270"/>
    <lineage>
        <taxon>Bacteria</taxon>
        <taxon>Pseudomonadati</taxon>
        <taxon>Gemmatimonadota</taxon>
        <taxon>Gemmatimonadia</taxon>
        <taxon>Gemmatimonadales</taxon>
        <taxon>Gemmatimonadaceae</taxon>
        <taxon>Gemmatimonas</taxon>
    </lineage>
</organism>
<dbReference type="eggNOG" id="COG1226">
    <property type="taxonomic scope" value="Bacteria"/>
</dbReference>
<feature type="transmembrane region" description="Helical" evidence="2">
    <location>
        <begin position="153"/>
        <end position="172"/>
    </location>
</feature>
<keyword evidence="2" id="KW-0812">Transmembrane</keyword>
<dbReference type="InterPro" id="IPR003148">
    <property type="entry name" value="RCK_N"/>
</dbReference>
<dbReference type="PANTHER" id="PTHR43833:SF11">
    <property type="entry name" value="VOLTAGE-GATED POTASSIUM CHANNEL KCH"/>
    <property type="match status" value="1"/>
</dbReference>
<gene>
    <name evidence="4" type="ORF">GEMMAAP_01280</name>
</gene>
<dbReference type="PANTHER" id="PTHR43833">
    <property type="entry name" value="POTASSIUM CHANNEL PROTEIN 2-RELATED-RELATED"/>
    <property type="match status" value="1"/>
</dbReference>
<comment type="subcellular location">
    <subcellularLocation>
        <location evidence="1">Cell membrane</location>
        <topology evidence="1">Multi-pass membrane protein</topology>
    </subcellularLocation>
</comment>
<feature type="transmembrane region" description="Helical" evidence="2">
    <location>
        <begin position="178"/>
        <end position="198"/>
    </location>
</feature>
<dbReference type="GO" id="GO:0005886">
    <property type="term" value="C:plasma membrane"/>
    <property type="evidence" value="ECO:0007669"/>
    <property type="project" value="UniProtKB-SubCell"/>
</dbReference>
<accession>A0A143BHF8</accession>
<reference evidence="4 5" key="1">
    <citation type="journal article" date="2014" name="Proc. Natl. Acad. Sci. U.S.A.">
        <title>Functional type 2 photosynthetic reaction centers found in the rare bacterial phylum Gemmatimonadetes.</title>
        <authorList>
            <person name="Zeng Y."/>
            <person name="Feng F."/>
            <person name="Medova H."/>
            <person name="Dean J."/>
            <person name="Koblizek M."/>
        </authorList>
    </citation>
    <scope>NUCLEOTIDE SEQUENCE [LARGE SCALE GENOMIC DNA]</scope>
    <source>
        <strain evidence="4 5">AP64</strain>
    </source>
</reference>
<protein>
    <recommendedName>
        <fullName evidence="3">RCK N-terminal domain-containing protein</fullName>
    </recommendedName>
</protein>
<dbReference type="RefSeq" id="WP_026849118.1">
    <property type="nucleotide sequence ID" value="NZ_CP011454.1"/>
</dbReference>
<evidence type="ECO:0000256" key="2">
    <source>
        <dbReference type="SAM" id="Phobius"/>
    </source>
</evidence>
<keyword evidence="2" id="KW-0472">Membrane</keyword>
<name>A0A143BHF8_9BACT</name>
<proteinExistence type="predicted"/>
<dbReference type="AlphaFoldDB" id="A0A143BHF8"/>
<dbReference type="Pfam" id="PF07885">
    <property type="entry name" value="Ion_trans_2"/>
    <property type="match status" value="1"/>
</dbReference>
<evidence type="ECO:0000256" key="1">
    <source>
        <dbReference type="ARBA" id="ARBA00004651"/>
    </source>
</evidence>
<dbReference type="OrthoDB" id="440986at2"/>
<dbReference type="Gene3D" id="3.40.50.720">
    <property type="entry name" value="NAD(P)-binding Rossmann-like Domain"/>
    <property type="match status" value="1"/>
</dbReference>
<dbReference type="KEGG" id="gph:GEMMAAP_01280"/>
<dbReference type="InterPro" id="IPR036291">
    <property type="entry name" value="NAD(P)-bd_dom_sf"/>
</dbReference>
<dbReference type="InterPro" id="IPR050721">
    <property type="entry name" value="Trk_Ktr_HKT_K-transport"/>
</dbReference>
<dbReference type="EMBL" id="CP011454">
    <property type="protein sequence ID" value="AMW03844.1"/>
    <property type="molecule type" value="Genomic_DNA"/>
</dbReference>
<reference evidence="4 5" key="2">
    <citation type="journal article" date="2016" name="Environ. Microbiol. Rep.">
        <title>Metagenomic evidence for the presence of phototrophic Gemmatimonadetes bacteria in diverse environments.</title>
        <authorList>
            <person name="Zeng Y."/>
            <person name="Baumbach J."/>
            <person name="Barbosa E.G."/>
            <person name="Azevedo V."/>
            <person name="Zhang C."/>
            <person name="Koblizek M."/>
        </authorList>
    </citation>
    <scope>NUCLEOTIDE SEQUENCE [LARGE SCALE GENOMIC DNA]</scope>
    <source>
        <strain evidence="4 5">AP64</strain>
    </source>
</reference>
<keyword evidence="2" id="KW-1133">Transmembrane helix</keyword>
<feature type="domain" description="RCK N-terminal" evidence="3">
    <location>
        <begin position="251"/>
        <end position="372"/>
    </location>
</feature>
<dbReference type="SUPFAM" id="SSF81324">
    <property type="entry name" value="Voltage-gated potassium channels"/>
    <property type="match status" value="1"/>
</dbReference>
<sequence>MTPPRVILVGTGHLAHRIESMARADGREVIHLPAVAASGSAPAFASIVERLRAIDPGAFPAAYLLDDRDDLNLQCLVALLSVHPTLPVVLSLSNESIAPHLQAANPNVRVVNPFKMAAPALVDTLDTPLSHTFAYERPPAPISSRRKIDDDPLVRRLSAGFGVVIVAATGYFRYAEDLSWVDALYFVIVTIATVGYGDISLRNSSTLSKLIGIALIVSATCFIWMIFSLTIDRVIKRRVQLALGRRTYTHAGHVIVCGLGRLGYFVAERLIARGERVLVIELNAEGAKVESLRALGADVYIGDARVPGVLQEVGITRAKALYSIVNNDLANLEIGLIARTIAPDLRLVLRIFDDGMAARLREQLDIQLTVSMTAIVDEQVYRALPSVAATAP</sequence>
<evidence type="ECO:0000259" key="3">
    <source>
        <dbReference type="PROSITE" id="PS51201"/>
    </source>
</evidence>
<dbReference type="STRING" id="1379270.GEMMAAP_01280"/>
<feature type="transmembrane region" description="Helical" evidence="2">
    <location>
        <begin position="210"/>
        <end position="231"/>
    </location>
</feature>
<dbReference type="PROSITE" id="PS51201">
    <property type="entry name" value="RCK_N"/>
    <property type="match status" value="1"/>
</dbReference>
<dbReference type="Pfam" id="PF02254">
    <property type="entry name" value="TrkA_N"/>
    <property type="match status" value="1"/>
</dbReference>
<dbReference type="GO" id="GO:0006813">
    <property type="term" value="P:potassium ion transport"/>
    <property type="evidence" value="ECO:0007669"/>
    <property type="project" value="InterPro"/>
</dbReference>
<evidence type="ECO:0000313" key="5">
    <source>
        <dbReference type="Proteomes" id="UP000076404"/>
    </source>
</evidence>
<keyword evidence="5" id="KW-1185">Reference proteome</keyword>
<evidence type="ECO:0000313" key="4">
    <source>
        <dbReference type="EMBL" id="AMW03844.1"/>
    </source>
</evidence>
<dbReference type="InterPro" id="IPR013099">
    <property type="entry name" value="K_chnl_dom"/>
</dbReference>